<evidence type="ECO:0000259" key="8">
    <source>
        <dbReference type="PROSITE" id="PS50048"/>
    </source>
</evidence>
<feature type="domain" description="Zn(2)-C6 fungal-type" evidence="8">
    <location>
        <begin position="175"/>
        <end position="206"/>
    </location>
</feature>
<feature type="region of interest" description="Disordered" evidence="7">
    <location>
        <begin position="29"/>
        <end position="124"/>
    </location>
</feature>
<dbReference type="PANTHER" id="PTHR47659">
    <property type="entry name" value="ZN(II)2CYS6 TRANSCRIPTION FACTOR (EUROFUNG)-RELATED"/>
    <property type="match status" value="1"/>
</dbReference>
<keyword evidence="5" id="KW-0804">Transcription</keyword>
<protein>
    <recommendedName>
        <fullName evidence="8">Zn(2)-C6 fungal-type domain-containing protein</fullName>
    </recommendedName>
</protein>
<dbReference type="GO" id="GO:0003677">
    <property type="term" value="F:DNA binding"/>
    <property type="evidence" value="ECO:0007669"/>
    <property type="project" value="UniProtKB-KW"/>
</dbReference>
<organism evidence="9 10">
    <name type="scientific">Penicilliopsis zonata CBS 506.65</name>
    <dbReference type="NCBI Taxonomy" id="1073090"/>
    <lineage>
        <taxon>Eukaryota</taxon>
        <taxon>Fungi</taxon>
        <taxon>Dikarya</taxon>
        <taxon>Ascomycota</taxon>
        <taxon>Pezizomycotina</taxon>
        <taxon>Eurotiomycetes</taxon>
        <taxon>Eurotiomycetidae</taxon>
        <taxon>Eurotiales</taxon>
        <taxon>Aspergillaceae</taxon>
        <taxon>Penicilliopsis</taxon>
    </lineage>
</organism>
<dbReference type="Pfam" id="PF00172">
    <property type="entry name" value="Zn_clus"/>
    <property type="match status" value="1"/>
</dbReference>
<keyword evidence="2" id="KW-0862">Zinc</keyword>
<proteinExistence type="predicted"/>
<dbReference type="InterPro" id="IPR050335">
    <property type="entry name" value="ERT1_acuK_gluconeogen_tf"/>
</dbReference>
<keyword evidence="10" id="KW-1185">Reference proteome</keyword>
<dbReference type="SMART" id="SM00066">
    <property type="entry name" value="GAL4"/>
    <property type="match status" value="1"/>
</dbReference>
<dbReference type="STRING" id="1073090.A0A1L9SCQ2"/>
<evidence type="ECO:0000313" key="10">
    <source>
        <dbReference type="Proteomes" id="UP000184188"/>
    </source>
</evidence>
<dbReference type="OrthoDB" id="5575144at2759"/>
<evidence type="ECO:0000256" key="2">
    <source>
        <dbReference type="ARBA" id="ARBA00022833"/>
    </source>
</evidence>
<gene>
    <name evidence="9" type="ORF">ASPZODRAFT_17900</name>
</gene>
<dbReference type="GeneID" id="34613574"/>
<keyword evidence="4" id="KW-0238">DNA-binding</keyword>
<accession>A0A1L9SCQ2</accession>
<feature type="region of interest" description="Disordered" evidence="7">
    <location>
        <begin position="212"/>
        <end position="259"/>
    </location>
</feature>
<dbReference type="GO" id="GO:0008270">
    <property type="term" value="F:zinc ion binding"/>
    <property type="evidence" value="ECO:0007669"/>
    <property type="project" value="InterPro"/>
</dbReference>
<keyword evidence="1" id="KW-0479">Metal-binding</keyword>
<sequence length="541" mass="57858">MQSLLFSQPALSTSQFGHSVLKSIPERLPFNLSGTSNARGPYPRPPPNLRSMSGSPLGEKSLETLGSTTRSGPSDLPALSDVAPPPIIAAASSASVRGEPHPVQDPSATQVRKLPPSRLSENQGYISSQPPRIFGAVEPSSFAAAVPPSLSSATAVPRALPQKQTRRTKAHVASACVNCKKKHLGCDPARPCRRCVVAGKAATCVDVTHKKRGRPPLKAEEPSVRSFATQSESAGATAEAHPASHTRRYSHRSTTSRELRPMTDLQAPGTALGDLGLKSTTGQPPRWSSASAFPPNPVIDPSLSIHGNMAPRSFSVGSPPHLTPPVLQQPTFGSIASGFGSTLGASRPPARLGRTYQPYQSPSIPSTSPLQYQQPFPHAISPFLERSRPGNLPAVSEPFVPREPRDSYLDSSVRLPPIYPPMPTTGPGPYTHAHRLSDPYLPSWSRLPHEERIQERHPPPPPSLGEPVSPHTRIHRSPPGPHQVDISPQADAATRAGEHPVRPPETPLPVSRAEPPTSESESSGPRPRKRRKMALDDMVNG</sequence>
<name>A0A1L9SCQ2_9EURO</name>
<dbReference type="PROSITE" id="PS00463">
    <property type="entry name" value="ZN2_CY6_FUNGAL_1"/>
    <property type="match status" value="1"/>
</dbReference>
<dbReference type="CDD" id="cd00067">
    <property type="entry name" value="GAL4"/>
    <property type="match status" value="1"/>
</dbReference>
<dbReference type="GO" id="GO:0000981">
    <property type="term" value="F:DNA-binding transcription factor activity, RNA polymerase II-specific"/>
    <property type="evidence" value="ECO:0007669"/>
    <property type="project" value="InterPro"/>
</dbReference>
<dbReference type="EMBL" id="KV878346">
    <property type="protein sequence ID" value="OJJ44990.1"/>
    <property type="molecule type" value="Genomic_DNA"/>
</dbReference>
<evidence type="ECO:0000256" key="4">
    <source>
        <dbReference type="ARBA" id="ARBA00023125"/>
    </source>
</evidence>
<dbReference type="AlphaFoldDB" id="A0A1L9SCQ2"/>
<evidence type="ECO:0000256" key="3">
    <source>
        <dbReference type="ARBA" id="ARBA00023015"/>
    </source>
</evidence>
<evidence type="ECO:0000313" key="9">
    <source>
        <dbReference type="EMBL" id="OJJ44990.1"/>
    </source>
</evidence>
<dbReference type="SUPFAM" id="SSF57701">
    <property type="entry name" value="Zn2/Cys6 DNA-binding domain"/>
    <property type="match status" value="1"/>
</dbReference>
<evidence type="ECO:0000256" key="7">
    <source>
        <dbReference type="SAM" id="MobiDB-lite"/>
    </source>
</evidence>
<dbReference type="RefSeq" id="XP_022579500.1">
    <property type="nucleotide sequence ID" value="XM_022727110.1"/>
</dbReference>
<evidence type="ECO:0000256" key="1">
    <source>
        <dbReference type="ARBA" id="ARBA00022723"/>
    </source>
</evidence>
<reference evidence="10" key="1">
    <citation type="journal article" date="2017" name="Genome Biol.">
        <title>Comparative genomics reveals high biological diversity and specific adaptations in the industrially and medically important fungal genus Aspergillus.</title>
        <authorList>
            <person name="de Vries R.P."/>
            <person name="Riley R."/>
            <person name="Wiebenga A."/>
            <person name="Aguilar-Osorio G."/>
            <person name="Amillis S."/>
            <person name="Uchima C.A."/>
            <person name="Anderluh G."/>
            <person name="Asadollahi M."/>
            <person name="Askin M."/>
            <person name="Barry K."/>
            <person name="Battaglia E."/>
            <person name="Bayram O."/>
            <person name="Benocci T."/>
            <person name="Braus-Stromeyer S.A."/>
            <person name="Caldana C."/>
            <person name="Canovas D."/>
            <person name="Cerqueira G.C."/>
            <person name="Chen F."/>
            <person name="Chen W."/>
            <person name="Choi C."/>
            <person name="Clum A."/>
            <person name="Dos Santos R.A."/>
            <person name="Damasio A.R."/>
            <person name="Diallinas G."/>
            <person name="Emri T."/>
            <person name="Fekete E."/>
            <person name="Flipphi M."/>
            <person name="Freyberg S."/>
            <person name="Gallo A."/>
            <person name="Gournas C."/>
            <person name="Habgood R."/>
            <person name="Hainaut M."/>
            <person name="Harispe M.L."/>
            <person name="Henrissat B."/>
            <person name="Hilden K.S."/>
            <person name="Hope R."/>
            <person name="Hossain A."/>
            <person name="Karabika E."/>
            <person name="Karaffa L."/>
            <person name="Karanyi Z."/>
            <person name="Krasevec N."/>
            <person name="Kuo A."/>
            <person name="Kusch H."/>
            <person name="LaButti K."/>
            <person name="Lagendijk E.L."/>
            <person name="Lapidus A."/>
            <person name="Levasseur A."/>
            <person name="Lindquist E."/>
            <person name="Lipzen A."/>
            <person name="Logrieco A.F."/>
            <person name="MacCabe A."/>
            <person name="Maekelae M.R."/>
            <person name="Malavazi I."/>
            <person name="Melin P."/>
            <person name="Meyer V."/>
            <person name="Mielnichuk N."/>
            <person name="Miskei M."/>
            <person name="Molnar A.P."/>
            <person name="Mule G."/>
            <person name="Ngan C.Y."/>
            <person name="Orejas M."/>
            <person name="Orosz E."/>
            <person name="Ouedraogo J.P."/>
            <person name="Overkamp K.M."/>
            <person name="Park H.-S."/>
            <person name="Perrone G."/>
            <person name="Piumi F."/>
            <person name="Punt P.J."/>
            <person name="Ram A.F."/>
            <person name="Ramon A."/>
            <person name="Rauscher S."/>
            <person name="Record E."/>
            <person name="Riano-Pachon D.M."/>
            <person name="Robert V."/>
            <person name="Roehrig J."/>
            <person name="Ruller R."/>
            <person name="Salamov A."/>
            <person name="Salih N.S."/>
            <person name="Samson R.A."/>
            <person name="Sandor E."/>
            <person name="Sanguinetti M."/>
            <person name="Schuetze T."/>
            <person name="Sepcic K."/>
            <person name="Shelest E."/>
            <person name="Sherlock G."/>
            <person name="Sophianopoulou V."/>
            <person name="Squina F.M."/>
            <person name="Sun H."/>
            <person name="Susca A."/>
            <person name="Todd R.B."/>
            <person name="Tsang A."/>
            <person name="Unkles S.E."/>
            <person name="van de Wiele N."/>
            <person name="van Rossen-Uffink D."/>
            <person name="Oliveira J.V."/>
            <person name="Vesth T.C."/>
            <person name="Visser J."/>
            <person name="Yu J.-H."/>
            <person name="Zhou M."/>
            <person name="Andersen M.R."/>
            <person name="Archer D.B."/>
            <person name="Baker S.E."/>
            <person name="Benoit I."/>
            <person name="Brakhage A.A."/>
            <person name="Braus G.H."/>
            <person name="Fischer R."/>
            <person name="Frisvad J.C."/>
            <person name="Goldman G.H."/>
            <person name="Houbraken J."/>
            <person name="Oakley B."/>
            <person name="Pocsi I."/>
            <person name="Scazzocchio C."/>
            <person name="Seiboth B."/>
            <person name="vanKuyk P.A."/>
            <person name="Wortman J."/>
            <person name="Dyer P.S."/>
            <person name="Grigoriev I.V."/>
        </authorList>
    </citation>
    <scope>NUCLEOTIDE SEQUENCE [LARGE SCALE GENOMIC DNA]</scope>
    <source>
        <strain evidence="10">CBS 506.65</strain>
    </source>
</reference>
<dbReference type="InterPro" id="IPR036864">
    <property type="entry name" value="Zn2-C6_fun-type_DNA-bd_sf"/>
</dbReference>
<keyword evidence="6" id="KW-0539">Nucleus</keyword>
<keyword evidence="3" id="KW-0805">Transcription regulation</keyword>
<evidence type="ECO:0000256" key="6">
    <source>
        <dbReference type="ARBA" id="ARBA00023242"/>
    </source>
</evidence>
<feature type="compositionally biased region" description="Low complexity" evidence="7">
    <location>
        <begin position="511"/>
        <end position="525"/>
    </location>
</feature>
<dbReference type="Proteomes" id="UP000184188">
    <property type="component" value="Unassembled WGS sequence"/>
</dbReference>
<dbReference type="PROSITE" id="PS50048">
    <property type="entry name" value="ZN2_CY6_FUNGAL_2"/>
    <property type="match status" value="1"/>
</dbReference>
<dbReference type="PANTHER" id="PTHR47659:SF4">
    <property type="entry name" value="ZN(II)2CYS6 TRANSCRIPTION FACTOR (EUROFUNG)"/>
    <property type="match status" value="1"/>
</dbReference>
<dbReference type="InterPro" id="IPR001138">
    <property type="entry name" value="Zn2Cys6_DnaBD"/>
</dbReference>
<evidence type="ECO:0000256" key="5">
    <source>
        <dbReference type="ARBA" id="ARBA00023163"/>
    </source>
</evidence>
<feature type="compositionally biased region" description="Pro residues" evidence="7">
    <location>
        <begin position="417"/>
        <end position="426"/>
    </location>
</feature>
<feature type="region of interest" description="Disordered" evidence="7">
    <location>
        <begin position="394"/>
        <end position="541"/>
    </location>
</feature>
<dbReference type="VEuPathDB" id="FungiDB:ASPZODRAFT_17900"/>
<feature type="compositionally biased region" description="Basic and acidic residues" evidence="7">
    <location>
        <begin position="447"/>
        <end position="458"/>
    </location>
</feature>